<dbReference type="PROSITE" id="PS00154">
    <property type="entry name" value="ATPASE_E1_E2"/>
    <property type="match status" value="1"/>
</dbReference>
<keyword evidence="8" id="KW-1278">Translocase</keyword>
<dbReference type="SFLD" id="SFLDF00027">
    <property type="entry name" value="p-type_atpase"/>
    <property type="match status" value="1"/>
</dbReference>
<gene>
    <name evidence="13" type="ORF">SAMN05421823_103128</name>
</gene>
<dbReference type="InterPro" id="IPR004014">
    <property type="entry name" value="ATPase_P-typ_cation-transptr_N"/>
</dbReference>
<dbReference type="GO" id="GO:0046873">
    <property type="term" value="F:metal ion transmembrane transporter activity"/>
    <property type="evidence" value="ECO:0007669"/>
    <property type="project" value="UniProtKB-ARBA"/>
</dbReference>
<evidence type="ECO:0000256" key="8">
    <source>
        <dbReference type="ARBA" id="ARBA00022967"/>
    </source>
</evidence>
<dbReference type="NCBIfam" id="TIGR01494">
    <property type="entry name" value="ATPase_P-type"/>
    <property type="match status" value="2"/>
</dbReference>
<comment type="similarity">
    <text evidence="2">Belongs to the cation transport ATPase (P-type) (TC 3.A.3) family. Type IIA subfamily.</text>
</comment>
<dbReference type="RefSeq" id="WP_089681054.1">
    <property type="nucleotide sequence ID" value="NZ_FNFO01000003.1"/>
</dbReference>
<evidence type="ECO:0000256" key="7">
    <source>
        <dbReference type="ARBA" id="ARBA00022840"/>
    </source>
</evidence>
<dbReference type="Gene3D" id="2.70.150.10">
    <property type="entry name" value="Calcium-transporting ATPase, cytoplasmic transduction domain A"/>
    <property type="match status" value="1"/>
</dbReference>
<feature type="transmembrane region" description="Helical" evidence="11">
    <location>
        <begin position="96"/>
        <end position="116"/>
    </location>
</feature>
<dbReference type="GO" id="GO:1902600">
    <property type="term" value="P:proton transmembrane transport"/>
    <property type="evidence" value="ECO:0007669"/>
    <property type="project" value="TreeGrafter"/>
</dbReference>
<feature type="transmembrane region" description="Helical" evidence="11">
    <location>
        <begin position="264"/>
        <end position="282"/>
    </location>
</feature>
<dbReference type="Pfam" id="PF08282">
    <property type="entry name" value="Hydrolase_3"/>
    <property type="match status" value="1"/>
</dbReference>
<evidence type="ECO:0000256" key="4">
    <source>
        <dbReference type="ARBA" id="ARBA00022692"/>
    </source>
</evidence>
<feature type="transmembrane region" description="Helical" evidence="11">
    <location>
        <begin position="294"/>
        <end position="320"/>
    </location>
</feature>
<dbReference type="Pfam" id="PF00122">
    <property type="entry name" value="E1-E2_ATPase"/>
    <property type="match status" value="1"/>
</dbReference>
<feature type="transmembrane region" description="Helical" evidence="11">
    <location>
        <begin position="752"/>
        <end position="769"/>
    </location>
</feature>
<dbReference type="GO" id="GO:0005886">
    <property type="term" value="C:plasma membrane"/>
    <property type="evidence" value="ECO:0007669"/>
    <property type="project" value="UniProtKB-SubCell"/>
</dbReference>
<dbReference type="FunFam" id="2.70.150.10:FF:000016">
    <property type="entry name" value="Calcium-transporting P-type ATPase putative"/>
    <property type="match status" value="1"/>
</dbReference>
<dbReference type="SUPFAM" id="SSF81665">
    <property type="entry name" value="Calcium ATPase, transmembrane domain M"/>
    <property type="match status" value="1"/>
</dbReference>
<dbReference type="Gene3D" id="3.40.50.1000">
    <property type="entry name" value="HAD superfamily/HAD-like"/>
    <property type="match status" value="1"/>
</dbReference>
<keyword evidence="10 11" id="KW-0472">Membrane</keyword>
<keyword evidence="7" id="KW-0067">ATP-binding</keyword>
<dbReference type="CDD" id="cd02089">
    <property type="entry name" value="P-type_ATPase_Ca_prok"/>
    <property type="match status" value="1"/>
</dbReference>
<dbReference type="SUPFAM" id="SSF81660">
    <property type="entry name" value="Metal cation-transporting ATPase, ATP-binding domain N"/>
    <property type="match status" value="1"/>
</dbReference>
<dbReference type="InterPro" id="IPR006068">
    <property type="entry name" value="ATPase_P-typ_cation-transptr_C"/>
</dbReference>
<evidence type="ECO:0000256" key="2">
    <source>
        <dbReference type="ARBA" id="ARBA00005675"/>
    </source>
</evidence>
<feature type="transmembrane region" description="Helical" evidence="11">
    <location>
        <begin position="838"/>
        <end position="854"/>
    </location>
</feature>
<keyword evidence="14" id="KW-1185">Reference proteome</keyword>
<evidence type="ECO:0000256" key="6">
    <source>
        <dbReference type="ARBA" id="ARBA00022741"/>
    </source>
</evidence>
<dbReference type="InterPro" id="IPR018303">
    <property type="entry name" value="ATPase_P-typ_P_site"/>
</dbReference>
<name>A0A1G9DGT9_9BACT</name>
<evidence type="ECO:0000259" key="12">
    <source>
        <dbReference type="SMART" id="SM00831"/>
    </source>
</evidence>
<reference evidence="13 14" key="1">
    <citation type="submission" date="2016-10" db="EMBL/GenBank/DDBJ databases">
        <authorList>
            <person name="de Groot N.N."/>
        </authorList>
    </citation>
    <scope>NUCLEOTIDE SEQUENCE [LARGE SCALE GENOMIC DNA]</scope>
    <source>
        <strain evidence="13 14">DSM 25186</strain>
    </source>
</reference>
<keyword evidence="4 11" id="KW-0812">Transmembrane</keyword>
<dbReference type="GO" id="GO:0019829">
    <property type="term" value="F:ATPase-coupled monoatomic cation transmembrane transporter activity"/>
    <property type="evidence" value="ECO:0007669"/>
    <property type="project" value="UniProtKB-ARBA"/>
</dbReference>
<dbReference type="InterPro" id="IPR059000">
    <property type="entry name" value="ATPase_P-type_domA"/>
</dbReference>
<evidence type="ECO:0000313" key="13">
    <source>
        <dbReference type="EMBL" id="SDK63076.1"/>
    </source>
</evidence>
<protein>
    <submittedName>
        <fullName evidence="13">Ca2+-transporting ATPase</fullName>
    </submittedName>
</protein>
<dbReference type="Proteomes" id="UP000198510">
    <property type="component" value="Unassembled WGS sequence"/>
</dbReference>
<dbReference type="SFLD" id="SFLDG00002">
    <property type="entry name" value="C1.7:_P-type_atpase_like"/>
    <property type="match status" value="1"/>
</dbReference>
<evidence type="ECO:0000256" key="5">
    <source>
        <dbReference type="ARBA" id="ARBA00022723"/>
    </source>
</evidence>
<evidence type="ECO:0000313" key="14">
    <source>
        <dbReference type="Proteomes" id="UP000198510"/>
    </source>
</evidence>
<evidence type="ECO:0000256" key="1">
    <source>
        <dbReference type="ARBA" id="ARBA00004651"/>
    </source>
</evidence>
<proteinExistence type="inferred from homology"/>
<evidence type="ECO:0000256" key="9">
    <source>
        <dbReference type="ARBA" id="ARBA00022989"/>
    </source>
</evidence>
<dbReference type="GO" id="GO:0016887">
    <property type="term" value="F:ATP hydrolysis activity"/>
    <property type="evidence" value="ECO:0007669"/>
    <property type="project" value="InterPro"/>
</dbReference>
<dbReference type="AlphaFoldDB" id="A0A1G9DGT9"/>
<dbReference type="PRINTS" id="PR00120">
    <property type="entry name" value="HATPASE"/>
</dbReference>
<dbReference type="GO" id="GO:0015662">
    <property type="term" value="F:P-type ion transporter activity"/>
    <property type="evidence" value="ECO:0007669"/>
    <property type="project" value="UniProtKB-ARBA"/>
</dbReference>
<evidence type="ECO:0000256" key="10">
    <source>
        <dbReference type="ARBA" id="ARBA00023136"/>
    </source>
</evidence>
<dbReference type="GO" id="GO:0046872">
    <property type="term" value="F:metal ion binding"/>
    <property type="evidence" value="ECO:0007669"/>
    <property type="project" value="UniProtKB-KW"/>
</dbReference>
<dbReference type="FunFam" id="3.40.50.1000:FF:000028">
    <property type="entry name" value="Calcium-transporting P-type ATPase, putative"/>
    <property type="match status" value="1"/>
</dbReference>
<dbReference type="GO" id="GO:0005524">
    <property type="term" value="F:ATP binding"/>
    <property type="evidence" value="ECO:0007669"/>
    <property type="project" value="UniProtKB-KW"/>
</dbReference>
<dbReference type="InterPro" id="IPR050510">
    <property type="entry name" value="Cation_transp_ATPase_P-type"/>
</dbReference>
<dbReference type="PANTHER" id="PTHR43294">
    <property type="entry name" value="SODIUM/POTASSIUM-TRANSPORTING ATPASE SUBUNIT ALPHA"/>
    <property type="match status" value="1"/>
</dbReference>
<feature type="domain" description="Cation-transporting P-type ATPase N-terminal" evidence="12">
    <location>
        <begin position="15"/>
        <end position="89"/>
    </location>
</feature>
<dbReference type="InterPro" id="IPR023298">
    <property type="entry name" value="ATPase_P-typ_TM_dom_sf"/>
</dbReference>
<dbReference type="GO" id="GO:0140352">
    <property type="term" value="P:export from cell"/>
    <property type="evidence" value="ECO:0007669"/>
    <property type="project" value="UniProtKB-ARBA"/>
</dbReference>
<feature type="transmembrane region" description="Helical" evidence="11">
    <location>
        <begin position="72"/>
        <end position="90"/>
    </location>
</feature>
<sequence>MSADTLTPADPSVAEAYRLPVDQIAQRLETDPEKGLTAEVARQRLEQYGPNELEHEPPVPGWKRFLAQFNDVLVILLLIATAISVAVWLYEGEEALPYEALVIFSIVLLNGILGYVQEARAEEAVSALQAMSAAEAQVIRDGKRQSVKSTELVPGDVLLLEEGDTIGADGRLVQATGLQTAEAPLTGESVPVSKTADPIEAEAGVGDQTNMAFSGTAVTYGRGKALVTATGMKTEMGKIAGMLQRAEANDTPLQKELDKTGKRLGLIVIVIAVIMVGTILLVEGATDFSAVMEVLILGVALAVAAVPEGLPAIVTAVLAIGVRRMADRNAIVRKLPAVETLGSATVIASDKTGTLTKNEMTVRAVITASGRTNLTGTGYQPEGAVEHQTDRDESALTAETERILRAADLANNAVLQEKDGQWIIQGDPTEGALLVAARKAGMKPDELESRFRRVGEVPFSSERKLMSTVHTDAEKKEERNIVFTKGAPDVLLERCTHELVGEEARALTDERRMEIKQANEQLAEEALRTLGVAFRSVAPDTQGDKVDDAVEQELVFLGLVGMIDPPRPEAKEAVTKAHKAGIRTMMITGDHPKTAAAIAKELGMVEEEKAVVGGELQKMDEATLERTVQEVSVYARVNPEHKLKIVEALKRNGQVVAMTGDGVNDAPALKTADIGVAMGITGTDVSKEAADMVLTDDNFASIVAAVEEGRSIFANIQKFLRYLLSSNIGEVLTMFLGVVLEGVIGLTSEEGLVVLPLLATQILWINLMTDGAPALALGLDPDDPEVMNRPPRDPNEGVITGSMWRGIVLVGVVMAVGTLLVLDASLPGGLIEGDGKLAYGRTMAFTTLVMFQLFNTFNARSDTQTAFHRPFQNPWLLGAIGLSLVLHVLVIYLPWLQTAFETVPLSLGDWLECVLVGASVVVVREVSKLMGW</sequence>
<accession>A0A1G9DGT9</accession>
<dbReference type="SUPFAM" id="SSF81653">
    <property type="entry name" value="Calcium ATPase, transduction domain A"/>
    <property type="match status" value="1"/>
</dbReference>
<keyword evidence="6" id="KW-0547">Nucleotide-binding</keyword>
<dbReference type="Gene3D" id="1.20.1110.10">
    <property type="entry name" value="Calcium-transporting ATPase, transmembrane domain"/>
    <property type="match status" value="1"/>
</dbReference>
<dbReference type="Pfam" id="PF00690">
    <property type="entry name" value="Cation_ATPase_N"/>
    <property type="match status" value="1"/>
</dbReference>
<organism evidence="13 14">
    <name type="scientific">Catalinimonas alkaloidigena</name>
    <dbReference type="NCBI Taxonomy" id="1075417"/>
    <lineage>
        <taxon>Bacteria</taxon>
        <taxon>Pseudomonadati</taxon>
        <taxon>Bacteroidota</taxon>
        <taxon>Cytophagia</taxon>
        <taxon>Cytophagales</taxon>
        <taxon>Catalimonadaceae</taxon>
        <taxon>Catalinimonas</taxon>
    </lineage>
</organism>
<feature type="transmembrane region" description="Helical" evidence="11">
    <location>
        <begin position="807"/>
        <end position="826"/>
    </location>
</feature>
<dbReference type="InterPro" id="IPR023214">
    <property type="entry name" value="HAD_sf"/>
</dbReference>
<dbReference type="InterPro" id="IPR008250">
    <property type="entry name" value="ATPase_P-typ_transduc_dom_A_sf"/>
</dbReference>
<dbReference type="OrthoDB" id="1521937at2"/>
<dbReference type="Gene3D" id="3.40.1110.10">
    <property type="entry name" value="Calcium-transporting ATPase, cytoplasmic domain N"/>
    <property type="match status" value="1"/>
</dbReference>
<keyword evidence="5" id="KW-0479">Metal-binding</keyword>
<feature type="transmembrane region" description="Helical" evidence="11">
    <location>
        <begin position="875"/>
        <end position="895"/>
    </location>
</feature>
<dbReference type="PANTHER" id="PTHR43294:SF21">
    <property type="entry name" value="CATION TRANSPORTING ATPASE"/>
    <property type="match status" value="1"/>
</dbReference>
<dbReference type="SUPFAM" id="SSF56784">
    <property type="entry name" value="HAD-like"/>
    <property type="match status" value="1"/>
</dbReference>
<dbReference type="Pfam" id="PF00689">
    <property type="entry name" value="Cation_ATPase_C"/>
    <property type="match status" value="1"/>
</dbReference>
<dbReference type="InterPro" id="IPR023299">
    <property type="entry name" value="ATPase_P-typ_cyto_dom_N"/>
</dbReference>
<dbReference type="InterPro" id="IPR001757">
    <property type="entry name" value="P_typ_ATPase"/>
</dbReference>
<dbReference type="SMART" id="SM00831">
    <property type="entry name" value="Cation_ATPase_N"/>
    <property type="match status" value="1"/>
</dbReference>
<dbReference type="PRINTS" id="PR00119">
    <property type="entry name" value="CATATPASE"/>
</dbReference>
<dbReference type="InterPro" id="IPR044492">
    <property type="entry name" value="P_typ_ATPase_HD_dom"/>
</dbReference>
<comment type="subcellular location">
    <subcellularLocation>
        <location evidence="1">Cell membrane</location>
        <topology evidence="1">Multi-pass membrane protein</topology>
    </subcellularLocation>
</comment>
<evidence type="ECO:0000256" key="3">
    <source>
        <dbReference type="ARBA" id="ARBA00022475"/>
    </source>
</evidence>
<dbReference type="InterPro" id="IPR036412">
    <property type="entry name" value="HAD-like_sf"/>
</dbReference>
<dbReference type="Pfam" id="PF13246">
    <property type="entry name" value="Cation_ATPase"/>
    <property type="match status" value="1"/>
</dbReference>
<dbReference type="SFLD" id="SFLDS00003">
    <property type="entry name" value="Haloacid_Dehalogenase"/>
    <property type="match status" value="1"/>
</dbReference>
<feature type="transmembrane region" description="Helical" evidence="11">
    <location>
        <begin position="719"/>
        <end position="740"/>
    </location>
</feature>
<keyword evidence="9 11" id="KW-1133">Transmembrane helix</keyword>
<keyword evidence="3" id="KW-1003">Cell membrane</keyword>
<dbReference type="EMBL" id="FNFO01000003">
    <property type="protein sequence ID" value="SDK63076.1"/>
    <property type="molecule type" value="Genomic_DNA"/>
</dbReference>
<evidence type="ECO:0000256" key="11">
    <source>
        <dbReference type="SAM" id="Phobius"/>
    </source>
</evidence>
<dbReference type="STRING" id="1075417.SAMN05421823_103128"/>